<keyword evidence="5 9" id="KW-1133">Transmembrane helix</keyword>
<reference evidence="11 12" key="1">
    <citation type="submission" date="2022-05" db="EMBL/GenBank/DDBJ databases">
        <authorList>
            <consortium name="Genoscope - CEA"/>
            <person name="William W."/>
        </authorList>
    </citation>
    <scope>NUCLEOTIDE SEQUENCE [LARGE SCALE GENOMIC DNA]</scope>
</reference>
<dbReference type="GO" id="GO:0019904">
    <property type="term" value="F:protein domain specific binding"/>
    <property type="evidence" value="ECO:0007669"/>
    <property type="project" value="InterPro"/>
</dbReference>
<keyword evidence="3 9" id="KW-0812">Transmembrane</keyword>
<dbReference type="PRINTS" id="PR00715">
    <property type="entry name" value="MAN6PRECEPTR"/>
</dbReference>
<feature type="domain" description="MRH" evidence="10">
    <location>
        <begin position="2"/>
        <end position="138"/>
    </location>
</feature>
<organism evidence="11 12">
    <name type="scientific">Pocillopora meandrina</name>
    <dbReference type="NCBI Taxonomy" id="46732"/>
    <lineage>
        <taxon>Eukaryota</taxon>
        <taxon>Metazoa</taxon>
        <taxon>Cnidaria</taxon>
        <taxon>Anthozoa</taxon>
        <taxon>Hexacorallia</taxon>
        <taxon>Scleractinia</taxon>
        <taxon>Astrocoeniina</taxon>
        <taxon>Pocilloporidae</taxon>
        <taxon>Pocillopora</taxon>
    </lineage>
</organism>
<dbReference type="PANTHER" id="PTHR15071:SF0">
    <property type="entry name" value="MANNOSE 6-PHOSPHATE RECEPTOR-LIKE PROTEIN 1"/>
    <property type="match status" value="1"/>
</dbReference>
<gene>
    <name evidence="11" type="ORF">PMEA_00007053</name>
</gene>
<evidence type="ECO:0000259" key="10">
    <source>
        <dbReference type="PROSITE" id="PS51914"/>
    </source>
</evidence>
<sequence>MSDGKILDLKPLDKDPGPSFIGIKDDKQSTYSYNWNPCTPFSSSTGCKDTLLCQKVPNKYYAVATAVSSFDENSDGSINITYNPVISPLDYTRKAIIVLKCDQSQDRGKFSPFHEDDMTTSKKSLYTATFSTKYACIESGGLSTGSILLIVFFSLVLIYFIAGLLYNKIHKGVSSFPEMIPNHSFWGDFPFLVKDGCVFTFQGIAGCCKRVSMKVKGDSYAEI</sequence>
<protein>
    <recommendedName>
        <fullName evidence="10">MRH domain-containing protein</fullName>
    </recommendedName>
</protein>
<accession>A0AAU9Y2I6</accession>
<dbReference type="PANTHER" id="PTHR15071">
    <property type="entry name" value="MANNOSE-6-PHOSPHATE RECEPTOR FAMILY MEMBER"/>
    <property type="match status" value="1"/>
</dbReference>
<dbReference type="InterPro" id="IPR028927">
    <property type="entry name" value="Man-6-P_rcpt"/>
</dbReference>
<keyword evidence="8" id="KW-0325">Glycoprotein</keyword>
<keyword evidence="4" id="KW-0732">Signal</keyword>
<comment type="subcellular location">
    <subcellularLocation>
        <location evidence="1">Endomembrane system</location>
    </subcellularLocation>
</comment>
<dbReference type="InterPro" id="IPR000296">
    <property type="entry name" value="Man-6-P_rcpt_cation_dep"/>
</dbReference>
<evidence type="ECO:0000256" key="1">
    <source>
        <dbReference type="ARBA" id="ARBA00004308"/>
    </source>
</evidence>
<dbReference type="Proteomes" id="UP001159428">
    <property type="component" value="Unassembled WGS sequence"/>
</dbReference>
<dbReference type="InterPro" id="IPR044865">
    <property type="entry name" value="MRH_dom"/>
</dbReference>
<dbReference type="GO" id="GO:0010008">
    <property type="term" value="C:endosome membrane"/>
    <property type="evidence" value="ECO:0007669"/>
    <property type="project" value="UniProtKB-SubCell"/>
</dbReference>
<dbReference type="AlphaFoldDB" id="A0AAU9Y2I6"/>
<keyword evidence="12" id="KW-1185">Reference proteome</keyword>
<dbReference type="GO" id="GO:0006622">
    <property type="term" value="P:protein targeting to lysosome"/>
    <property type="evidence" value="ECO:0007669"/>
    <property type="project" value="InterPro"/>
</dbReference>
<evidence type="ECO:0000313" key="11">
    <source>
        <dbReference type="EMBL" id="CAH3167379.1"/>
    </source>
</evidence>
<name>A0AAU9Y2I6_9CNID</name>
<dbReference type="GO" id="GO:0005802">
    <property type="term" value="C:trans-Golgi network"/>
    <property type="evidence" value="ECO:0007669"/>
    <property type="project" value="TreeGrafter"/>
</dbReference>
<evidence type="ECO:0000256" key="9">
    <source>
        <dbReference type="SAM" id="Phobius"/>
    </source>
</evidence>
<evidence type="ECO:0000256" key="3">
    <source>
        <dbReference type="ARBA" id="ARBA00022692"/>
    </source>
</evidence>
<dbReference type="EMBL" id="CALNXJ010000154">
    <property type="protein sequence ID" value="CAH3167379.1"/>
    <property type="molecule type" value="Genomic_DNA"/>
</dbReference>
<proteinExistence type="predicted"/>
<evidence type="ECO:0000313" key="12">
    <source>
        <dbReference type="Proteomes" id="UP001159428"/>
    </source>
</evidence>
<dbReference type="InterPro" id="IPR009011">
    <property type="entry name" value="Man6P_isomerase_rcpt-bd_dom_sf"/>
</dbReference>
<keyword evidence="2" id="KW-0813">Transport</keyword>
<evidence type="ECO:0000256" key="2">
    <source>
        <dbReference type="ARBA" id="ARBA00022448"/>
    </source>
</evidence>
<keyword evidence="6 9" id="KW-0472">Membrane</keyword>
<dbReference type="PROSITE" id="PS51914">
    <property type="entry name" value="MRH"/>
    <property type="match status" value="1"/>
</dbReference>
<dbReference type="Pfam" id="PF02157">
    <property type="entry name" value="Man-6-P_recep"/>
    <property type="match status" value="1"/>
</dbReference>
<evidence type="ECO:0000256" key="5">
    <source>
        <dbReference type="ARBA" id="ARBA00022989"/>
    </source>
</evidence>
<feature type="transmembrane region" description="Helical" evidence="9">
    <location>
        <begin position="146"/>
        <end position="166"/>
    </location>
</feature>
<dbReference type="GO" id="GO:0000139">
    <property type="term" value="C:Golgi membrane"/>
    <property type="evidence" value="ECO:0007669"/>
    <property type="project" value="UniProtKB-SubCell"/>
</dbReference>
<keyword evidence="7" id="KW-1015">Disulfide bond</keyword>
<evidence type="ECO:0000256" key="6">
    <source>
        <dbReference type="ARBA" id="ARBA00023136"/>
    </source>
</evidence>
<dbReference type="Gene3D" id="2.70.130.10">
    <property type="entry name" value="Mannose-6-phosphate receptor binding domain"/>
    <property type="match status" value="1"/>
</dbReference>
<comment type="caution">
    <text evidence="11">The sequence shown here is derived from an EMBL/GenBank/DDBJ whole genome shotgun (WGS) entry which is preliminary data.</text>
</comment>
<evidence type="ECO:0000256" key="7">
    <source>
        <dbReference type="ARBA" id="ARBA00023157"/>
    </source>
</evidence>
<dbReference type="SUPFAM" id="SSF50911">
    <property type="entry name" value="Mannose 6-phosphate receptor domain"/>
    <property type="match status" value="1"/>
</dbReference>
<evidence type="ECO:0000256" key="4">
    <source>
        <dbReference type="ARBA" id="ARBA00022729"/>
    </source>
</evidence>
<evidence type="ECO:0000256" key="8">
    <source>
        <dbReference type="ARBA" id="ARBA00023180"/>
    </source>
</evidence>